<dbReference type="InterPro" id="IPR011701">
    <property type="entry name" value="MFS"/>
</dbReference>
<dbReference type="PROSITE" id="PS50850">
    <property type="entry name" value="MFS"/>
    <property type="match status" value="1"/>
</dbReference>
<dbReference type="CDD" id="cd17489">
    <property type="entry name" value="MFS_YfcJ_like"/>
    <property type="match status" value="1"/>
</dbReference>
<evidence type="ECO:0000256" key="2">
    <source>
        <dbReference type="ARBA" id="ARBA00022989"/>
    </source>
</evidence>
<dbReference type="PANTHER" id="PTHR23531:SF1">
    <property type="entry name" value="QUINOLENE RESISTANCE PROTEIN NORA"/>
    <property type="match status" value="1"/>
</dbReference>
<dbReference type="InterPro" id="IPR036259">
    <property type="entry name" value="MFS_trans_sf"/>
</dbReference>
<dbReference type="InterPro" id="IPR020846">
    <property type="entry name" value="MFS_dom"/>
</dbReference>
<feature type="transmembrane region" description="Helical" evidence="4">
    <location>
        <begin position="368"/>
        <end position="390"/>
    </location>
</feature>
<protein>
    <submittedName>
        <fullName evidence="6">MFS transporter</fullName>
    </submittedName>
</protein>
<keyword evidence="7" id="KW-1185">Reference proteome</keyword>
<dbReference type="Pfam" id="PF07690">
    <property type="entry name" value="MFS_1"/>
    <property type="match status" value="2"/>
</dbReference>
<feature type="transmembrane region" description="Helical" evidence="4">
    <location>
        <begin position="212"/>
        <end position="239"/>
    </location>
</feature>
<sequence length="400" mass="44148">MMEEKEKNTKPVLWNSNYLKVWIANFMLFFAFYLLAPLLPLYLRDTFSAGKAMIGIVLSGYTITALIVRPFSGFVVDSFSRKKVLLLCYFCFALFFAGYFITGSLILFAAIRTLHGAPFGATTVASSTMAVDVLHPERRSEGIGYYGLSNNIAMAIGPSIGLYIYHTIQNFNILFAMSLVIAFIGLAIDSTIKCRERQPIQKNQKVSLDRFILLPGWSEGLCITAFSFSFGIISTYIAIYSQEVMHITSGSGTFFMLLAIGLIMSRIIGSKSLREGKIVHNASAGMLMSMCGYLVFTAIPNIYGYYAAALMIGLGNGHMYPAMQTMFINLAPHERRGTANSTILTSWDIGVGIGIIGGGAVAEHHGGYSAAFWLAFAINAIGVIFYFLYARKSFLRHRLR</sequence>
<feature type="transmembrane region" description="Helical" evidence="4">
    <location>
        <begin position="278"/>
        <end position="296"/>
    </location>
</feature>
<dbReference type="GO" id="GO:0022857">
    <property type="term" value="F:transmembrane transporter activity"/>
    <property type="evidence" value="ECO:0007669"/>
    <property type="project" value="InterPro"/>
</dbReference>
<feature type="domain" description="Major facilitator superfamily (MFS) profile" evidence="5">
    <location>
        <begin position="17"/>
        <end position="394"/>
    </location>
</feature>
<dbReference type="SUPFAM" id="SSF103473">
    <property type="entry name" value="MFS general substrate transporter"/>
    <property type="match status" value="1"/>
</dbReference>
<dbReference type="InterPro" id="IPR052714">
    <property type="entry name" value="MFS_Exporter"/>
</dbReference>
<feature type="transmembrane region" description="Helical" evidence="4">
    <location>
        <begin position="343"/>
        <end position="362"/>
    </location>
</feature>
<dbReference type="KEGG" id="copr:Cop2CBH44_04860"/>
<feature type="transmembrane region" description="Helical" evidence="4">
    <location>
        <begin position="245"/>
        <end position="266"/>
    </location>
</feature>
<organism evidence="6 7">
    <name type="scientific">Coprobacter secundus subsp. similis</name>
    <dbReference type="NCBI Taxonomy" id="2751153"/>
    <lineage>
        <taxon>Bacteria</taxon>
        <taxon>Pseudomonadati</taxon>
        <taxon>Bacteroidota</taxon>
        <taxon>Bacteroidia</taxon>
        <taxon>Bacteroidales</taxon>
        <taxon>Barnesiellaceae</taxon>
        <taxon>Coprobacter</taxon>
    </lineage>
</organism>
<dbReference type="RefSeq" id="WP_021929931.1">
    <property type="nucleotide sequence ID" value="NZ_AP023322.1"/>
</dbReference>
<reference evidence="7" key="1">
    <citation type="submission" date="2020-07" db="EMBL/GenBank/DDBJ databases">
        <title>Complete genome sequencing of Coprobacter sp. strain 2CBH44.</title>
        <authorList>
            <person name="Sakamoto M."/>
            <person name="Murakami T."/>
            <person name="Mori H."/>
        </authorList>
    </citation>
    <scope>NUCLEOTIDE SEQUENCE [LARGE SCALE GENOMIC DNA]</scope>
    <source>
        <strain evidence="7">2CBH44</strain>
    </source>
</reference>
<feature type="transmembrane region" description="Helical" evidence="4">
    <location>
        <begin position="171"/>
        <end position="192"/>
    </location>
</feature>
<proteinExistence type="predicted"/>
<dbReference type="Gene3D" id="1.20.1250.20">
    <property type="entry name" value="MFS general substrate transporter like domains"/>
    <property type="match status" value="1"/>
</dbReference>
<keyword evidence="3 4" id="KW-0472">Membrane</keyword>
<dbReference type="PANTHER" id="PTHR23531">
    <property type="entry name" value="QUINOLENE RESISTANCE PROTEIN NORA"/>
    <property type="match status" value="1"/>
</dbReference>
<keyword evidence="1 4" id="KW-0812">Transmembrane</keyword>
<gene>
    <name evidence="6" type="ORF">Cop2CBH44_04860</name>
</gene>
<evidence type="ECO:0000256" key="4">
    <source>
        <dbReference type="SAM" id="Phobius"/>
    </source>
</evidence>
<name>A0A7G1HSZ5_9BACT</name>
<feature type="transmembrane region" description="Helical" evidence="4">
    <location>
        <begin position="21"/>
        <end position="43"/>
    </location>
</feature>
<accession>A0A7G1HSZ5</accession>
<evidence type="ECO:0000259" key="5">
    <source>
        <dbReference type="PROSITE" id="PS50850"/>
    </source>
</evidence>
<dbReference type="Proteomes" id="UP000594042">
    <property type="component" value="Chromosome"/>
</dbReference>
<feature type="transmembrane region" description="Helical" evidence="4">
    <location>
        <begin position="49"/>
        <end position="72"/>
    </location>
</feature>
<feature type="transmembrane region" description="Helical" evidence="4">
    <location>
        <begin position="146"/>
        <end position="165"/>
    </location>
</feature>
<evidence type="ECO:0000256" key="3">
    <source>
        <dbReference type="ARBA" id="ARBA00023136"/>
    </source>
</evidence>
<feature type="transmembrane region" description="Helical" evidence="4">
    <location>
        <begin position="84"/>
        <end position="111"/>
    </location>
</feature>
<evidence type="ECO:0000313" key="6">
    <source>
        <dbReference type="EMBL" id="BCI62133.1"/>
    </source>
</evidence>
<dbReference type="AlphaFoldDB" id="A0A7G1HSZ5"/>
<dbReference type="EMBL" id="AP023322">
    <property type="protein sequence ID" value="BCI62133.1"/>
    <property type="molecule type" value="Genomic_DNA"/>
</dbReference>
<evidence type="ECO:0000256" key="1">
    <source>
        <dbReference type="ARBA" id="ARBA00022692"/>
    </source>
</evidence>
<keyword evidence="2 4" id="KW-1133">Transmembrane helix</keyword>
<evidence type="ECO:0000313" key="7">
    <source>
        <dbReference type="Proteomes" id="UP000594042"/>
    </source>
</evidence>